<dbReference type="PANTHER" id="PTHR21494:SF0">
    <property type="entry name" value="ACTIVATING SIGNAL COINTEGRATOR 1 COMPLEX SUBUNIT 2"/>
    <property type="match status" value="1"/>
</dbReference>
<dbReference type="PROSITE" id="PS51140">
    <property type="entry name" value="CUE"/>
    <property type="match status" value="1"/>
</dbReference>
<dbReference type="AlphaFoldDB" id="A0AAW1ABG9"/>
<organism evidence="3 4">
    <name type="scientific">Tetragonisca angustula</name>
    <dbReference type="NCBI Taxonomy" id="166442"/>
    <lineage>
        <taxon>Eukaryota</taxon>
        <taxon>Metazoa</taxon>
        <taxon>Ecdysozoa</taxon>
        <taxon>Arthropoda</taxon>
        <taxon>Hexapoda</taxon>
        <taxon>Insecta</taxon>
        <taxon>Pterygota</taxon>
        <taxon>Neoptera</taxon>
        <taxon>Endopterygota</taxon>
        <taxon>Hymenoptera</taxon>
        <taxon>Apocrita</taxon>
        <taxon>Aculeata</taxon>
        <taxon>Apoidea</taxon>
        <taxon>Anthophila</taxon>
        <taxon>Apidae</taxon>
        <taxon>Tetragonisca</taxon>
    </lineage>
</organism>
<dbReference type="InterPro" id="IPR041800">
    <property type="entry name" value="ASCC2_CUE"/>
</dbReference>
<feature type="compositionally biased region" description="Acidic residues" evidence="1">
    <location>
        <begin position="634"/>
        <end position="644"/>
    </location>
</feature>
<accession>A0AAW1ABG9</accession>
<dbReference type="EMBL" id="JAWNGG020000033">
    <property type="protein sequence ID" value="KAK9307143.1"/>
    <property type="molecule type" value="Genomic_DNA"/>
</dbReference>
<gene>
    <name evidence="3" type="ORF">QLX08_002463</name>
</gene>
<sequence>MTENVSHETMDPYKNPDCQPLENLKLEIKTNGVVKNVDALNEIWASDYYFLHYETPNIYNDDGLEIPGAKQQWIEIVNYIINDLKWLLGLPFYRFWSNIVFNTSILDTLVSFLQDAPPFYALENFPNSPKMLELLETLSRYVLVVFARLVTNKESSEEYMNRPFLGSLLYEKYIFTVPIIFDLCQLYGRENAKIMERILNSLFTLEPQYNNDLQKTVPCLIEALENVERKFGGCSTYTTEAVSLSKQNINSSKLTLFQLEDMILYVLDISSTISVFLKNYPPAVNIFHTEDFMNKLVSVYESTIPEMYKILKNLACNDENMPKYVELKHRLDVTRIEILNLFRIIIYEPILNIQENLNTIKDAEVKEQVDEYFNLLSNAISEKEFITDYDQFYPVKSDLTVLSNICPDDDIIKYDYILQSVNAIIGKPNILSASVSNEPIAGPSGISSRTTLGQSENVNSLNEKQTMSKDSVQFASLVSNVKDILHQLDEGFIKSSLEYYNYDSAAVINAVLQDSLPPELKELLEKGSPLIPNTPPTYTETAIEDIANDIERLNMVVNHNNDNVYVKKPEIIDIPKEYITKNYSLVEDVYDDEYDDTYDNNDIRGTQDDSTEVDLKPFTIPRILREKQKIEIVSESESEDEDTGNDQNGKDCFVQNPEEVRARAEQRRQTRSGKTAGNVVGNPKGQRQEKNVLYNRQQKNVKKAKHANHNRRSGAQWKRNQGMVLISSVFKSS</sequence>
<dbReference type="Gene3D" id="1.10.8.10">
    <property type="entry name" value="DNA helicase RuvA subunit, C-terminal domain"/>
    <property type="match status" value="1"/>
</dbReference>
<name>A0AAW1ABG9_9HYME</name>
<dbReference type="PANTHER" id="PTHR21494">
    <property type="entry name" value="ACTIVATING SIGNAL COINTEGRATOR 1 COMPLEX SUBUNIT 2 ASC-1 COMPLEX SUBUNIT P100"/>
    <property type="match status" value="1"/>
</dbReference>
<dbReference type="CDD" id="cd14364">
    <property type="entry name" value="CUE_ASCC2"/>
    <property type="match status" value="1"/>
</dbReference>
<dbReference type="InterPro" id="IPR009060">
    <property type="entry name" value="UBA-like_sf"/>
</dbReference>
<feature type="compositionally biased region" description="Basic residues" evidence="1">
    <location>
        <begin position="699"/>
        <end position="712"/>
    </location>
</feature>
<dbReference type="GO" id="GO:0006355">
    <property type="term" value="P:regulation of DNA-templated transcription"/>
    <property type="evidence" value="ECO:0007669"/>
    <property type="project" value="TreeGrafter"/>
</dbReference>
<feature type="domain" description="CUE" evidence="2">
    <location>
        <begin position="473"/>
        <end position="516"/>
    </location>
</feature>
<feature type="region of interest" description="Disordered" evidence="1">
    <location>
        <begin position="632"/>
        <end position="720"/>
    </location>
</feature>
<dbReference type="InterPro" id="IPR052586">
    <property type="entry name" value="ASCC2"/>
</dbReference>
<dbReference type="InterPro" id="IPR003892">
    <property type="entry name" value="CUE"/>
</dbReference>
<evidence type="ECO:0000313" key="4">
    <source>
        <dbReference type="Proteomes" id="UP001432146"/>
    </source>
</evidence>
<dbReference type="GO" id="GO:0043130">
    <property type="term" value="F:ubiquitin binding"/>
    <property type="evidence" value="ECO:0007669"/>
    <property type="project" value="InterPro"/>
</dbReference>
<comment type="caution">
    <text evidence="3">The sequence shown here is derived from an EMBL/GenBank/DDBJ whole genome shotgun (WGS) entry which is preliminary data.</text>
</comment>
<keyword evidence="4" id="KW-1185">Reference proteome</keyword>
<evidence type="ECO:0000256" key="1">
    <source>
        <dbReference type="SAM" id="MobiDB-lite"/>
    </source>
</evidence>
<evidence type="ECO:0000259" key="2">
    <source>
        <dbReference type="PROSITE" id="PS51140"/>
    </source>
</evidence>
<protein>
    <recommendedName>
        <fullName evidence="2">CUE domain-containing protein</fullName>
    </recommendedName>
</protein>
<evidence type="ECO:0000313" key="3">
    <source>
        <dbReference type="EMBL" id="KAK9307143.1"/>
    </source>
</evidence>
<proteinExistence type="predicted"/>
<dbReference type="SMART" id="SM00546">
    <property type="entry name" value="CUE"/>
    <property type="match status" value="1"/>
</dbReference>
<reference evidence="3 4" key="1">
    <citation type="submission" date="2024-05" db="EMBL/GenBank/DDBJ databases">
        <title>The nuclear and mitochondrial genome assemblies of Tetragonisca angustula (Apidae: Meliponini), a tiny yet remarkable pollinator in the Neotropics.</title>
        <authorList>
            <person name="Ferrari R."/>
            <person name="Ricardo P.C."/>
            <person name="Dias F.C."/>
            <person name="Araujo N.S."/>
            <person name="Soares D.O."/>
            <person name="Zhou Q.-S."/>
            <person name="Zhu C.-D."/>
            <person name="Coutinho L."/>
            <person name="Airas M.C."/>
            <person name="Batista T.M."/>
        </authorList>
    </citation>
    <scope>NUCLEOTIDE SEQUENCE [LARGE SCALE GENOMIC DNA]</scope>
    <source>
        <strain evidence="3">ASF017062</strain>
        <tissue evidence="3">Abdomen</tissue>
    </source>
</reference>
<dbReference type="SUPFAM" id="SSF46934">
    <property type="entry name" value="UBA-like"/>
    <property type="match status" value="1"/>
</dbReference>
<feature type="compositionally biased region" description="Basic and acidic residues" evidence="1">
    <location>
        <begin position="658"/>
        <end position="668"/>
    </location>
</feature>
<dbReference type="Proteomes" id="UP001432146">
    <property type="component" value="Unassembled WGS sequence"/>
</dbReference>